<accession>A0A4V2G6C1</accession>
<dbReference type="Proteomes" id="UP000292423">
    <property type="component" value="Unassembled WGS sequence"/>
</dbReference>
<reference evidence="5 6" key="1">
    <citation type="submission" date="2019-02" db="EMBL/GenBank/DDBJ databases">
        <title>Genomic Encyclopedia of Type Strains, Phase IV (KMG-IV): sequencing the most valuable type-strain genomes for metagenomic binning, comparative biology and taxonomic classification.</title>
        <authorList>
            <person name="Goeker M."/>
        </authorList>
    </citation>
    <scope>NUCLEOTIDE SEQUENCE [LARGE SCALE GENOMIC DNA]</scope>
    <source>
        <strain evidence="5 6">DSM 105135</strain>
    </source>
</reference>
<proteinExistence type="inferred from homology"/>
<dbReference type="PROSITE" id="PS00455">
    <property type="entry name" value="AMP_BINDING"/>
    <property type="match status" value="1"/>
</dbReference>
<comment type="caution">
    <text evidence="5">The sequence shown here is derived from an EMBL/GenBank/DDBJ whole genome shotgun (WGS) entry which is preliminary data.</text>
</comment>
<dbReference type="Gene3D" id="3.40.50.12780">
    <property type="entry name" value="N-terminal domain of ligase-like"/>
    <property type="match status" value="1"/>
</dbReference>
<gene>
    <name evidence="5" type="ORF">EV700_0097</name>
</gene>
<evidence type="ECO:0000313" key="5">
    <source>
        <dbReference type="EMBL" id="RZU48196.1"/>
    </source>
</evidence>
<sequence length="537" mass="59439">MSGSNLVQPLFAAWDTHPDKSALRIPRMRGVECLSEQHLTFGQLKDEVGRYQRALDALDLKKGDRVLVLSRVRAELYVLMVALLGLGLVPVLIDRGMSAGRIRAAIRLSGAQVAIGESDILRYWWFFPPMWWMKRLALDGKTLGVEDFNTWLPTHFEPRIELLAKDAHGLITYTSGSTGVPKGADRTHDSLIAQHHAIREHWQDQPDDIDCPSFPVLVLHNLCCGITTVLPKVDLATPGRFDPVELVKQLQQEGVTRLSAAPAFMQHLCDYAIAHQVQLPGIRAVAIGGSTLPSRLVNRLSVVFPAAHIVGVYGSTEAEPIADVQLDELLREGDSHDGHLVGYPARSATVCIVPIGQVLKDDAKVRRVQCAAMTIGEVLVSGKHVLKGYIDNPDATRESKIPRADGTVWHRTGDAGYIDERGRLWLVGRIKDGIKVGDRIIWPYPLEKELDDLPGIHRAAAIAWDGRLLLVLESASATPLDMSAIVELMRQSGIFRVSWATVPALPVDGRHNSKIDRLLLRKWLEQAKLRPQDLELS</sequence>
<keyword evidence="2 5" id="KW-0436">Ligase</keyword>
<dbReference type="OrthoDB" id="9757559at2"/>
<dbReference type="NCBIfam" id="NF006754">
    <property type="entry name" value="PRK09274.1"/>
    <property type="match status" value="1"/>
</dbReference>
<organism evidence="5 6">
    <name type="scientific">Fluviicoccus keumensis</name>
    <dbReference type="NCBI Taxonomy" id="1435465"/>
    <lineage>
        <taxon>Bacteria</taxon>
        <taxon>Pseudomonadati</taxon>
        <taxon>Pseudomonadota</taxon>
        <taxon>Gammaproteobacteria</taxon>
        <taxon>Moraxellales</taxon>
        <taxon>Moraxellaceae</taxon>
        <taxon>Fluviicoccus</taxon>
    </lineage>
</organism>
<keyword evidence="3" id="KW-0472">Membrane</keyword>
<dbReference type="InterPro" id="IPR000873">
    <property type="entry name" value="AMP-dep_synth/lig_dom"/>
</dbReference>
<keyword evidence="3" id="KW-0812">Transmembrane</keyword>
<dbReference type="RefSeq" id="WP_130410402.1">
    <property type="nucleotide sequence ID" value="NZ_SHKX01000002.1"/>
</dbReference>
<comment type="similarity">
    <text evidence="1">Belongs to the ATP-dependent AMP-binding enzyme family.</text>
</comment>
<dbReference type="Pfam" id="PF00501">
    <property type="entry name" value="AMP-binding"/>
    <property type="match status" value="1"/>
</dbReference>
<dbReference type="PANTHER" id="PTHR43201">
    <property type="entry name" value="ACYL-COA SYNTHETASE"/>
    <property type="match status" value="1"/>
</dbReference>
<protein>
    <submittedName>
        <fullName evidence="5">Acyl-CoA synthetase (AMP-forming)/AMP-acid ligase II</fullName>
    </submittedName>
</protein>
<evidence type="ECO:0000256" key="2">
    <source>
        <dbReference type="ARBA" id="ARBA00022598"/>
    </source>
</evidence>
<evidence type="ECO:0000313" key="6">
    <source>
        <dbReference type="Proteomes" id="UP000292423"/>
    </source>
</evidence>
<dbReference type="InterPro" id="IPR020845">
    <property type="entry name" value="AMP-binding_CS"/>
</dbReference>
<feature type="transmembrane region" description="Helical" evidence="3">
    <location>
        <begin position="76"/>
        <end position="93"/>
    </location>
</feature>
<evidence type="ECO:0000259" key="4">
    <source>
        <dbReference type="Pfam" id="PF00501"/>
    </source>
</evidence>
<evidence type="ECO:0000256" key="3">
    <source>
        <dbReference type="SAM" id="Phobius"/>
    </source>
</evidence>
<keyword evidence="6" id="KW-1185">Reference proteome</keyword>
<feature type="domain" description="AMP-dependent synthetase/ligase" evidence="4">
    <location>
        <begin position="13"/>
        <end position="389"/>
    </location>
</feature>
<dbReference type="EMBL" id="SHKX01000002">
    <property type="protein sequence ID" value="RZU48196.1"/>
    <property type="molecule type" value="Genomic_DNA"/>
</dbReference>
<evidence type="ECO:0000256" key="1">
    <source>
        <dbReference type="ARBA" id="ARBA00006432"/>
    </source>
</evidence>
<dbReference type="SUPFAM" id="SSF56801">
    <property type="entry name" value="Acetyl-CoA synthetase-like"/>
    <property type="match status" value="1"/>
</dbReference>
<dbReference type="InterPro" id="IPR042099">
    <property type="entry name" value="ANL_N_sf"/>
</dbReference>
<keyword evidence="3" id="KW-1133">Transmembrane helix</keyword>
<dbReference type="GO" id="GO:0006631">
    <property type="term" value="P:fatty acid metabolic process"/>
    <property type="evidence" value="ECO:0007669"/>
    <property type="project" value="TreeGrafter"/>
</dbReference>
<dbReference type="AlphaFoldDB" id="A0A4V2G6C1"/>
<dbReference type="PANTHER" id="PTHR43201:SF5">
    <property type="entry name" value="MEDIUM-CHAIN ACYL-COA LIGASE ACSF2, MITOCHONDRIAL"/>
    <property type="match status" value="1"/>
</dbReference>
<dbReference type="GO" id="GO:0031956">
    <property type="term" value="F:medium-chain fatty acid-CoA ligase activity"/>
    <property type="evidence" value="ECO:0007669"/>
    <property type="project" value="TreeGrafter"/>
</dbReference>
<name>A0A4V2G6C1_9GAMM</name>